<keyword evidence="3" id="KW-1185">Reference proteome</keyword>
<reference evidence="2 3" key="1">
    <citation type="submission" date="2019-03" db="EMBL/GenBank/DDBJ databases">
        <authorList>
            <person name="Yang Y."/>
        </authorList>
    </citation>
    <scope>NUCLEOTIDE SEQUENCE [LARGE SCALE GENOMIC DNA]</scope>
    <source>
        <strain evidence="2 3">ASL-1</strain>
    </source>
</reference>
<comment type="caution">
    <text evidence="2">The sequence shown here is derived from an EMBL/GenBank/DDBJ whole genome shotgun (WGS) entry which is preliminary data.</text>
</comment>
<keyword evidence="1" id="KW-1133">Transmembrane helix</keyword>
<protein>
    <submittedName>
        <fullName evidence="2">Uncharacterized protein</fullName>
    </submittedName>
</protein>
<evidence type="ECO:0000313" key="2">
    <source>
        <dbReference type="EMBL" id="TFD99426.1"/>
    </source>
</evidence>
<dbReference type="Proteomes" id="UP000297776">
    <property type="component" value="Unassembled WGS sequence"/>
</dbReference>
<evidence type="ECO:0000313" key="3">
    <source>
        <dbReference type="Proteomes" id="UP000297776"/>
    </source>
</evidence>
<dbReference type="EMBL" id="SORX01000010">
    <property type="protein sequence ID" value="TFD99426.1"/>
    <property type="molecule type" value="Genomic_DNA"/>
</dbReference>
<keyword evidence="1" id="KW-0812">Transmembrane</keyword>
<organism evidence="2 3">
    <name type="scientific">Jeotgalibacillus salarius</name>
    <dbReference type="NCBI Taxonomy" id="546023"/>
    <lineage>
        <taxon>Bacteria</taxon>
        <taxon>Bacillati</taxon>
        <taxon>Bacillota</taxon>
        <taxon>Bacilli</taxon>
        <taxon>Bacillales</taxon>
        <taxon>Caryophanaceae</taxon>
        <taxon>Jeotgalibacillus</taxon>
    </lineage>
</organism>
<dbReference type="RefSeq" id="WP_134382468.1">
    <property type="nucleotide sequence ID" value="NZ_SORX01000010.1"/>
</dbReference>
<keyword evidence="1" id="KW-0472">Membrane</keyword>
<proteinExistence type="predicted"/>
<evidence type="ECO:0000256" key="1">
    <source>
        <dbReference type="SAM" id="Phobius"/>
    </source>
</evidence>
<feature type="transmembrane region" description="Helical" evidence="1">
    <location>
        <begin position="53"/>
        <end position="74"/>
    </location>
</feature>
<dbReference type="OrthoDB" id="9989725at2"/>
<gene>
    <name evidence="2" type="ORF">E2626_14300</name>
</gene>
<name>A0A4Y8LFY6_9BACL</name>
<feature type="transmembrane region" description="Helical" evidence="1">
    <location>
        <begin position="7"/>
        <end position="33"/>
    </location>
</feature>
<sequence length="82" mass="8752">MGKTISGAILIMTAAILYIGYYITGAIMVNAQGVSSPPTLVTVARSMTEEIPLPYYLSIASLILGIFLLILGIAEEFVKKKS</sequence>
<accession>A0A4Y8LFY6</accession>
<dbReference type="AlphaFoldDB" id="A0A4Y8LFY6"/>